<sequence length="118" mass="13258">DLDHFAKNIVEFHLSTGATIGIISSEQKSTRELRKGLSRVLFLEKLQEEILVAQNQQRQCQSQHFSKNLTEGNHPHSQNGKKDETVSISEASIGEPLSKKTTTRQLNSLDGNFLDLEI</sequence>
<dbReference type="AlphaFoldDB" id="A0A1B6H4C6"/>
<accession>A0A1B6H4C6</accession>
<organism evidence="2">
    <name type="scientific">Cuerna arida</name>
    <dbReference type="NCBI Taxonomy" id="1464854"/>
    <lineage>
        <taxon>Eukaryota</taxon>
        <taxon>Metazoa</taxon>
        <taxon>Ecdysozoa</taxon>
        <taxon>Arthropoda</taxon>
        <taxon>Hexapoda</taxon>
        <taxon>Insecta</taxon>
        <taxon>Pterygota</taxon>
        <taxon>Neoptera</taxon>
        <taxon>Paraneoptera</taxon>
        <taxon>Hemiptera</taxon>
        <taxon>Auchenorrhyncha</taxon>
        <taxon>Membracoidea</taxon>
        <taxon>Cicadellidae</taxon>
        <taxon>Cicadellinae</taxon>
        <taxon>Proconiini</taxon>
        <taxon>Cuerna</taxon>
    </lineage>
</organism>
<gene>
    <name evidence="2" type="ORF">g.44864</name>
</gene>
<evidence type="ECO:0000313" key="2">
    <source>
        <dbReference type="EMBL" id="JAS69549.1"/>
    </source>
</evidence>
<name>A0A1B6H4C6_9HEMI</name>
<feature type="region of interest" description="Disordered" evidence="1">
    <location>
        <begin position="61"/>
        <end position="104"/>
    </location>
</feature>
<protein>
    <submittedName>
        <fullName evidence="2">Uncharacterized protein</fullName>
    </submittedName>
</protein>
<evidence type="ECO:0000256" key="1">
    <source>
        <dbReference type="SAM" id="MobiDB-lite"/>
    </source>
</evidence>
<dbReference type="EMBL" id="GECZ01000220">
    <property type="protein sequence ID" value="JAS69549.1"/>
    <property type="molecule type" value="Transcribed_RNA"/>
</dbReference>
<feature type="compositionally biased region" description="Polar residues" evidence="1">
    <location>
        <begin position="61"/>
        <end position="78"/>
    </location>
</feature>
<reference evidence="2" key="1">
    <citation type="submission" date="2015-11" db="EMBL/GenBank/DDBJ databases">
        <title>De novo transcriptome assembly of four potential Pierce s Disease insect vectors from Arizona vineyards.</title>
        <authorList>
            <person name="Tassone E.E."/>
        </authorList>
    </citation>
    <scope>NUCLEOTIDE SEQUENCE</scope>
</reference>
<feature type="non-terminal residue" evidence="2">
    <location>
        <position position="1"/>
    </location>
</feature>
<proteinExistence type="predicted"/>